<sequence>MPQSVDQRHHHRTLDPPVQQTEVSQTLSHPPHTTLPAPPNNNDQTPPHSHHRTPQAGHAATALGLKTTPVVTSRL</sequence>
<evidence type="ECO:0000256" key="1">
    <source>
        <dbReference type="SAM" id="MobiDB-lite"/>
    </source>
</evidence>
<evidence type="ECO:0000313" key="3">
    <source>
        <dbReference type="Proteomes" id="UP000800094"/>
    </source>
</evidence>
<accession>A0A6A6IE81</accession>
<dbReference type="GeneID" id="54582574"/>
<proteinExistence type="predicted"/>
<dbReference type="EMBL" id="ML987196">
    <property type="protein sequence ID" value="KAF2248517.1"/>
    <property type="molecule type" value="Genomic_DNA"/>
</dbReference>
<feature type="region of interest" description="Disordered" evidence="1">
    <location>
        <begin position="1"/>
        <end position="75"/>
    </location>
</feature>
<gene>
    <name evidence="2" type="ORF">BU26DRAFT_520196</name>
</gene>
<reference evidence="2" key="1">
    <citation type="journal article" date="2020" name="Stud. Mycol.">
        <title>101 Dothideomycetes genomes: a test case for predicting lifestyles and emergence of pathogens.</title>
        <authorList>
            <person name="Haridas S."/>
            <person name="Albert R."/>
            <person name="Binder M."/>
            <person name="Bloem J."/>
            <person name="Labutti K."/>
            <person name="Salamov A."/>
            <person name="Andreopoulos B."/>
            <person name="Baker S."/>
            <person name="Barry K."/>
            <person name="Bills G."/>
            <person name="Bluhm B."/>
            <person name="Cannon C."/>
            <person name="Castanera R."/>
            <person name="Culley D."/>
            <person name="Daum C."/>
            <person name="Ezra D."/>
            <person name="Gonzalez J."/>
            <person name="Henrissat B."/>
            <person name="Kuo A."/>
            <person name="Liang C."/>
            <person name="Lipzen A."/>
            <person name="Lutzoni F."/>
            <person name="Magnuson J."/>
            <person name="Mondo S."/>
            <person name="Nolan M."/>
            <person name="Ohm R."/>
            <person name="Pangilinan J."/>
            <person name="Park H.-J."/>
            <person name="Ramirez L."/>
            <person name="Alfaro M."/>
            <person name="Sun H."/>
            <person name="Tritt A."/>
            <person name="Yoshinaga Y."/>
            <person name="Zwiers L.-H."/>
            <person name="Turgeon B."/>
            <person name="Goodwin S."/>
            <person name="Spatafora J."/>
            <person name="Crous P."/>
            <person name="Grigoriev I."/>
        </authorList>
    </citation>
    <scope>NUCLEOTIDE SEQUENCE</scope>
    <source>
        <strain evidence="2">CBS 122368</strain>
    </source>
</reference>
<dbReference type="AlphaFoldDB" id="A0A6A6IE81"/>
<protein>
    <submittedName>
        <fullName evidence="2">Uncharacterized protein</fullName>
    </submittedName>
</protein>
<keyword evidence="3" id="KW-1185">Reference proteome</keyword>
<evidence type="ECO:0000313" key="2">
    <source>
        <dbReference type="EMBL" id="KAF2248517.1"/>
    </source>
</evidence>
<feature type="compositionally biased region" description="Polar residues" evidence="1">
    <location>
        <begin position="18"/>
        <end position="28"/>
    </location>
</feature>
<dbReference type="Proteomes" id="UP000800094">
    <property type="component" value="Unassembled WGS sequence"/>
</dbReference>
<name>A0A6A6IE81_9PLEO</name>
<organism evidence="2 3">
    <name type="scientific">Trematosphaeria pertusa</name>
    <dbReference type="NCBI Taxonomy" id="390896"/>
    <lineage>
        <taxon>Eukaryota</taxon>
        <taxon>Fungi</taxon>
        <taxon>Dikarya</taxon>
        <taxon>Ascomycota</taxon>
        <taxon>Pezizomycotina</taxon>
        <taxon>Dothideomycetes</taxon>
        <taxon>Pleosporomycetidae</taxon>
        <taxon>Pleosporales</taxon>
        <taxon>Massarineae</taxon>
        <taxon>Trematosphaeriaceae</taxon>
        <taxon>Trematosphaeria</taxon>
    </lineage>
</organism>
<dbReference type="RefSeq" id="XP_033683521.1">
    <property type="nucleotide sequence ID" value="XM_033829244.1"/>
</dbReference>